<dbReference type="Gene3D" id="3.40.50.1580">
    <property type="entry name" value="Nucleoside phosphorylase domain"/>
    <property type="match status" value="1"/>
</dbReference>
<evidence type="ECO:0000256" key="5">
    <source>
        <dbReference type="ARBA" id="ARBA00013834"/>
    </source>
</evidence>
<dbReference type="InterPro" id="IPR035994">
    <property type="entry name" value="Nucleoside_phosphorylase_sf"/>
</dbReference>
<organism evidence="11 12">
    <name type="scientific">Methylobacterium iners</name>
    <dbReference type="NCBI Taxonomy" id="418707"/>
    <lineage>
        <taxon>Bacteria</taxon>
        <taxon>Pseudomonadati</taxon>
        <taxon>Pseudomonadota</taxon>
        <taxon>Alphaproteobacteria</taxon>
        <taxon>Hyphomicrobiales</taxon>
        <taxon>Methylobacteriaceae</taxon>
        <taxon>Methylobacterium</taxon>
    </lineage>
</organism>
<reference evidence="11" key="1">
    <citation type="journal article" date="2021" name="Front. Microbiol.">
        <title>Comprehensive Comparative Genomics and Phenotyping of Methylobacterium Species.</title>
        <authorList>
            <person name="Alessa O."/>
            <person name="Ogura Y."/>
            <person name="Fujitani Y."/>
            <person name="Takami H."/>
            <person name="Hayashi T."/>
            <person name="Sahin N."/>
            <person name="Tani A."/>
        </authorList>
    </citation>
    <scope>NUCLEOTIDE SEQUENCE</scope>
    <source>
        <strain evidence="11">DSM 19015</strain>
    </source>
</reference>
<dbReference type="CDD" id="cd09009">
    <property type="entry name" value="PNP-EcPNPII_like"/>
    <property type="match status" value="1"/>
</dbReference>
<evidence type="ECO:0000259" key="10">
    <source>
        <dbReference type="Pfam" id="PF01048"/>
    </source>
</evidence>
<dbReference type="EMBL" id="BPQP01000049">
    <property type="protein sequence ID" value="GJD96020.1"/>
    <property type="molecule type" value="Genomic_DNA"/>
</dbReference>
<evidence type="ECO:0000313" key="11">
    <source>
        <dbReference type="EMBL" id="GJD96020.1"/>
    </source>
</evidence>
<dbReference type="NCBIfam" id="TIGR01698">
    <property type="entry name" value="PUNP"/>
    <property type="match status" value="1"/>
</dbReference>
<sequence>MRCFPIPSARGISVPPAEAASVEAAADFLRARGFAGPHACAIVTGTGLGHLAARLEAPIALPYVEIPGFPRPGVSGHGGTLHAGLFGGRRVLLYEGRAHAYEAGDAAIMRVPIGVARALGAGALLLTNASGSLMPGVGPGSLVALTDHINLSGLNPLFGEASDARFVPMVDAYDPALRAGLRVAAARCGLDLLEGIYAWFSGPSFETPAEVRMAGRLGADLVGMSTVPETILARFFGLRVAAVSVVTNMAAGLRGGDPHHAETKAAAAAAASDLARLVEAFVAHLGSPP</sequence>
<reference evidence="11" key="2">
    <citation type="submission" date="2021-08" db="EMBL/GenBank/DDBJ databases">
        <authorList>
            <person name="Tani A."/>
            <person name="Ola A."/>
            <person name="Ogura Y."/>
            <person name="Katsura K."/>
            <person name="Hayashi T."/>
        </authorList>
    </citation>
    <scope>NUCLEOTIDE SEQUENCE</scope>
    <source>
        <strain evidence="11">DSM 19015</strain>
    </source>
</reference>
<protein>
    <recommendedName>
        <fullName evidence="5 9">Purine nucleoside phosphorylase</fullName>
        <ecNumber evidence="4 9">2.4.2.1</ecNumber>
    </recommendedName>
    <alternativeName>
        <fullName evidence="8 9">Inosine-guanosine phosphorylase</fullName>
    </alternativeName>
</protein>
<evidence type="ECO:0000256" key="9">
    <source>
        <dbReference type="PIRNR" id="PIRNR000477"/>
    </source>
</evidence>
<dbReference type="PANTHER" id="PTHR11904">
    <property type="entry name" value="METHYLTHIOADENOSINE/PURINE NUCLEOSIDE PHOSPHORYLASE"/>
    <property type="match status" value="1"/>
</dbReference>
<proteinExistence type="inferred from homology"/>
<dbReference type="InterPro" id="IPR011269">
    <property type="entry name" value="PUNP"/>
</dbReference>
<keyword evidence="12" id="KW-1185">Reference proteome</keyword>
<accession>A0ABQ4RYU4</accession>
<evidence type="ECO:0000313" key="12">
    <source>
        <dbReference type="Proteomes" id="UP001055125"/>
    </source>
</evidence>
<feature type="domain" description="Nucleoside phosphorylase" evidence="10">
    <location>
        <begin position="41"/>
        <end position="283"/>
    </location>
</feature>
<evidence type="ECO:0000256" key="2">
    <source>
        <dbReference type="ARBA" id="ARBA00006751"/>
    </source>
</evidence>
<evidence type="ECO:0000256" key="4">
    <source>
        <dbReference type="ARBA" id="ARBA00011886"/>
    </source>
</evidence>
<dbReference type="EC" id="2.4.2.1" evidence="4 9"/>
<comment type="function">
    <text evidence="9">The purine nucleoside phosphorylases catalyze the phosphorolytic breakdown of the N-glycosidic bond in the beta-(deoxy)ribonucleoside molecules, with the formation of the corresponding free purine bases and pentose-1-phosphate.</text>
</comment>
<keyword evidence="6 9" id="KW-0328">Glycosyltransferase</keyword>
<evidence type="ECO:0000256" key="3">
    <source>
        <dbReference type="ARBA" id="ARBA00011233"/>
    </source>
</evidence>
<dbReference type="SUPFAM" id="SSF53167">
    <property type="entry name" value="Purine and uridine phosphorylases"/>
    <property type="match status" value="1"/>
</dbReference>
<dbReference type="Proteomes" id="UP001055125">
    <property type="component" value="Unassembled WGS sequence"/>
</dbReference>
<comment type="caution">
    <text evidence="11">The sequence shown here is derived from an EMBL/GenBank/DDBJ whole genome shotgun (WGS) entry which is preliminary data.</text>
</comment>
<gene>
    <name evidence="11" type="primary">punA</name>
    <name evidence="11" type="ORF">OCOJLMKI_3238</name>
</gene>
<dbReference type="RefSeq" id="WP_373874814.1">
    <property type="nucleotide sequence ID" value="NZ_BPQP01000049.1"/>
</dbReference>
<comment type="subunit">
    <text evidence="3">Homotrimer.</text>
</comment>
<dbReference type="NCBIfam" id="NF006054">
    <property type="entry name" value="PRK08202.1"/>
    <property type="match status" value="1"/>
</dbReference>
<comment type="similarity">
    <text evidence="2 9">Belongs to the PNP/MTAP phosphorylase family.</text>
</comment>
<dbReference type="PANTHER" id="PTHR11904:SF9">
    <property type="entry name" value="PURINE NUCLEOSIDE PHOSPHORYLASE-RELATED"/>
    <property type="match status" value="1"/>
</dbReference>
<evidence type="ECO:0000256" key="7">
    <source>
        <dbReference type="ARBA" id="ARBA00022679"/>
    </source>
</evidence>
<evidence type="ECO:0000256" key="6">
    <source>
        <dbReference type="ARBA" id="ARBA00022676"/>
    </source>
</evidence>
<dbReference type="PIRSF" id="PIRSF000477">
    <property type="entry name" value="PurNPase"/>
    <property type="match status" value="1"/>
</dbReference>
<name>A0ABQ4RYU4_9HYPH</name>
<evidence type="ECO:0000256" key="1">
    <source>
        <dbReference type="ARBA" id="ARBA00005058"/>
    </source>
</evidence>
<dbReference type="InterPro" id="IPR011268">
    <property type="entry name" value="Purine_phosphorylase"/>
</dbReference>
<dbReference type="Pfam" id="PF01048">
    <property type="entry name" value="PNP_UDP_1"/>
    <property type="match status" value="1"/>
</dbReference>
<keyword evidence="7 9" id="KW-0808">Transferase</keyword>
<comment type="pathway">
    <text evidence="1 9">Purine metabolism; purine nucleoside salvage.</text>
</comment>
<dbReference type="NCBIfam" id="TIGR01697">
    <property type="entry name" value="PNPH-PUNA-XAPA"/>
    <property type="match status" value="1"/>
</dbReference>
<evidence type="ECO:0000256" key="8">
    <source>
        <dbReference type="ARBA" id="ARBA00031036"/>
    </source>
</evidence>
<dbReference type="InterPro" id="IPR000845">
    <property type="entry name" value="Nucleoside_phosphorylase_d"/>
</dbReference>